<gene>
    <name evidence="1" type="ORF">NOV18_08770</name>
</gene>
<reference evidence="1" key="1">
    <citation type="submission" date="2022-07" db="EMBL/GenBank/DDBJ databases">
        <title>Complete genome of MD9.</title>
        <authorList>
            <person name="Cao G."/>
        </authorList>
    </citation>
    <scope>NUCLEOTIDE SEQUENCE</scope>
    <source>
        <strain evidence="1">MD9</strain>
    </source>
</reference>
<dbReference type="RefSeq" id="WP_256382018.1">
    <property type="nucleotide sequence ID" value="NZ_CP101700.1"/>
</dbReference>
<accession>A0AAJ5HZT1</accession>
<protein>
    <submittedName>
        <fullName evidence="1">Uncharacterized protein</fullName>
    </submittedName>
</protein>
<evidence type="ECO:0000313" key="2">
    <source>
        <dbReference type="Proteomes" id="UP001058744"/>
    </source>
</evidence>
<dbReference type="AlphaFoldDB" id="A0AAJ5HZT1"/>
<dbReference type="Proteomes" id="UP001058744">
    <property type="component" value="Chromosome"/>
</dbReference>
<proteinExistence type="predicted"/>
<organism evidence="1 2">
    <name type="scientific">Pseudomonas asiatica</name>
    <dbReference type="NCBI Taxonomy" id="2219225"/>
    <lineage>
        <taxon>Bacteria</taxon>
        <taxon>Pseudomonadati</taxon>
        <taxon>Pseudomonadota</taxon>
        <taxon>Gammaproteobacteria</taxon>
        <taxon>Pseudomonadales</taxon>
        <taxon>Pseudomonadaceae</taxon>
        <taxon>Pseudomonas</taxon>
    </lineage>
</organism>
<sequence length="502" mass="56031">MNQISKSFGDFFFNNVFLSPAVINAGVVTPSDTFEFELWHSFTTDKLLAGINESGADGIVLDGVASGLLPGFVSSDYLVFLSQSGGGIISYEAGFDFGSSGVFPFRLSATMAAILADGIDWSTQPEMNVQYLTEVIESFDGTEQRIALRDQPRVSLTYQYLLHDSVLTEFDVKYGNFGGQLLVPMWPQACELTHDVDPGDRTINVELNRYVECSNTLMLTDGVNSEFVDVAGVGAGQVVLSFLAQKNFKMGSRVVPVRIGYSSDESGAEIKTDSIASHNITFELAETAFAKPVPVDSFERYKGKYLIPFRPDRSTDITVQYQRLREHFDPTIGARSIYERTPGAVRIFSHSFRFFSEKERQNFEDFAELQNGAQGEFWMQSASVAMEIAEDIYDETYKLKIKPVGYGRLDKSKSFPPAIVVHMYNGTAIKRSLVSAKAANGFEELILDEPLSDIKIDDVESIKPLYLCRFESDDFRYIFDTTQDSTITKTIRQLLHADTTEN</sequence>
<dbReference type="EMBL" id="CP101700">
    <property type="protein sequence ID" value="UUC20557.1"/>
    <property type="molecule type" value="Genomic_DNA"/>
</dbReference>
<evidence type="ECO:0000313" key="1">
    <source>
        <dbReference type="EMBL" id="UUC20557.1"/>
    </source>
</evidence>
<name>A0AAJ5HZT1_9PSED</name>